<protein>
    <submittedName>
        <fullName evidence="2">Uncharacterized protein</fullName>
    </submittedName>
</protein>
<accession>A0AA86RPV5</accession>
<feature type="non-terminal residue" evidence="2">
    <location>
        <position position="52"/>
    </location>
</feature>
<dbReference type="Gramene" id="rna-AYBTSS11_LOCUS2295">
    <property type="protein sequence ID" value="CAJ1865947.1"/>
    <property type="gene ID" value="gene-AYBTSS11_LOCUS2295"/>
</dbReference>
<dbReference type="AlphaFoldDB" id="A0AA86RPV5"/>
<name>A0AA86RPV5_9FABA</name>
<reference evidence="2" key="1">
    <citation type="submission" date="2023-10" db="EMBL/GenBank/DDBJ databases">
        <authorList>
            <person name="Domelevo Entfellner J.-B."/>
        </authorList>
    </citation>
    <scope>NUCLEOTIDE SEQUENCE</scope>
</reference>
<evidence type="ECO:0000256" key="1">
    <source>
        <dbReference type="SAM" id="MobiDB-lite"/>
    </source>
</evidence>
<feature type="region of interest" description="Disordered" evidence="1">
    <location>
        <begin position="1"/>
        <end position="20"/>
    </location>
</feature>
<dbReference type="EMBL" id="OY731398">
    <property type="protein sequence ID" value="CAJ1865947.1"/>
    <property type="molecule type" value="Genomic_DNA"/>
</dbReference>
<sequence>MSDEGRRNPTRVEGGRNGTAVPITMCPRDDSLEFGHKKKVLKCDVVICRGFC</sequence>
<dbReference type="Proteomes" id="UP001189624">
    <property type="component" value="Chromosome 1"/>
</dbReference>
<proteinExistence type="predicted"/>
<gene>
    <name evidence="2" type="ORF">AYBTSS11_LOCUS2295</name>
</gene>
<keyword evidence="3" id="KW-1185">Reference proteome</keyword>
<organism evidence="2 3">
    <name type="scientific">Sphenostylis stenocarpa</name>
    <dbReference type="NCBI Taxonomy" id="92480"/>
    <lineage>
        <taxon>Eukaryota</taxon>
        <taxon>Viridiplantae</taxon>
        <taxon>Streptophyta</taxon>
        <taxon>Embryophyta</taxon>
        <taxon>Tracheophyta</taxon>
        <taxon>Spermatophyta</taxon>
        <taxon>Magnoliopsida</taxon>
        <taxon>eudicotyledons</taxon>
        <taxon>Gunneridae</taxon>
        <taxon>Pentapetalae</taxon>
        <taxon>rosids</taxon>
        <taxon>fabids</taxon>
        <taxon>Fabales</taxon>
        <taxon>Fabaceae</taxon>
        <taxon>Papilionoideae</taxon>
        <taxon>50 kb inversion clade</taxon>
        <taxon>NPAAA clade</taxon>
        <taxon>indigoferoid/millettioid clade</taxon>
        <taxon>Phaseoleae</taxon>
        <taxon>Sphenostylis</taxon>
    </lineage>
</organism>
<evidence type="ECO:0000313" key="2">
    <source>
        <dbReference type="EMBL" id="CAJ1865947.1"/>
    </source>
</evidence>
<evidence type="ECO:0000313" key="3">
    <source>
        <dbReference type="Proteomes" id="UP001189624"/>
    </source>
</evidence>